<dbReference type="AlphaFoldDB" id="A0A9D2ED19"/>
<name>A0A9D2ED19_9MICO</name>
<dbReference type="EMBL" id="DXBY01000123">
    <property type="protein sequence ID" value="HIZ35533.1"/>
    <property type="molecule type" value="Genomic_DNA"/>
</dbReference>
<dbReference type="Proteomes" id="UP000824037">
    <property type="component" value="Unassembled WGS sequence"/>
</dbReference>
<evidence type="ECO:0000313" key="3">
    <source>
        <dbReference type="Proteomes" id="UP000824037"/>
    </source>
</evidence>
<sequence length="297" mass="31897">MTEHTPPAASDDAADPAGPASHGFESPEGLRALLIRLHEAGAGAWQRDRDAAELMRYTADRYRRLARKYELDAWEVASAAFEVMLAPSTRKAGNPWAVVTRAVQITCGVEMRAAGMLVSPGKVRHAARIAGFHDAIRFAEQEHLADYHPAFAIHPATDDDDDPDDEDRLRVAAALTDTVGLFVTAGWDAALVADCVEHVASRLADLSSRSRAVEVLRRDHTVPVLLGLPPRSWTGLLRIVLGHPASKHTGTPTGDGVLLRLLSGEPADSLRGDGALADAIRAAHPDKHAAPRAGRRT</sequence>
<reference evidence="2" key="2">
    <citation type="submission" date="2021-04" db="EMBL/GenBank/DDBJ databases">
        <authorList>
            <person name="Gilroy R."/>
        </authorList>
    </citation>
    <scope>NUCLEOTIDE SEQUENCE</scope>
    <source>
        <strain evidence="2">ChiGjej4B4-7305</strain>
    </source>
</reference>
<feature type="compositionally biased region" description="Low complexity" evidence="1">
    <location>
        <begin position="1"/>
        <end position="21"/>
    </location>
</feature>
<reference evidence="2" key="1">
    <citation type="journal article" date="2021" name="PeerJ">
        <title>Extensive microbial diversity within the chicken gut microbiome revealed by metagenomics and culture.</title>
        <authorList>
            <person name="Gilroy R."/>
            <person name="Ravi A."/>
            <person name="Getino M."/>
            <person name="Pursley I."/>
            <person name="Horton D.L."/>
            <person name="Alikhan N.F."/>
            <person name="Baker D."/>
            <person name="Gharbi K."/>
            <person name="Hall N."/>
            <person name="Watson M."/>
            <person name="Adriaenssens E.M."/>
            <person name="Foster-Nyarko E."/>
            <person name="Jarju S."/>
            <person name="Secka A."/>
            <person name="Antonio M."/>
            <person name="Oren A."/>
            <person name="Chaudhuri R.R."/>
            <person name="La Ragione R."/>
            <person name="Hildebrand F."/>
            <person name="Pallen M.J."/>
        </authorList>
    </citation>
    <scope>NUCLEOTIDE SEQUENCE</scope>
    <source>
        <strain evidence="2">ChiGjej4B4-7305</strain>
    </source>
</reference>
<proteinExistence type="predicted"/>
<feature type="region of interest" description="Disordered" evidence="1">
    <location>
        <begin position="1"/>
        <end position="24"/>
    </location>
</feature>
<evidence type="ECO:0000313" key="2">
    <source>
        <dbReference type="EMBL" id="HIZ35533.1"/>
    </source>
</evidence>
<accession>A0A9D2ED19</accession>
<gene>
    <name evidence="2" type="ORF">H9815_07125</name>
</gene>
<evidence type="ECO:0000256" key="1">
    <source>
        <dbReference type="SAM" id="MobiDB-lite"/>
    </source>
</evidence>
<comment type="caution">
    <text evidence="2">The sequence shown here is derived from an EMBL/GenBank/DDBJ whole genome shotgun (WGS) entry which is preliminary data.</text>
</comment>
<protein>
    <submittedName>
        <fullName evidence="2">Exopolyphosphatase</fullName>
    </submittedName>
</protein>
<organism evidence="2 3">
    <name type="scientific">Candidatus Ruania gallistercoris</name>
    <dbReference type="NCBI Taxonomy" id="2838746"/>
    <lineage>
        <taxon>Bacteria</taxon>
        <taxon>Bacillati</taxon>
        <taxon>Actinomycetota</taxon>
        <taxon>Actinomycetes</taxon>
        <taxon>Micrococcales</taxon>
        <taxon>Ruaniaceae</taxon>
        <taxon>Ruania</taxon>
    </lineage>
</organism>